<evidence type="ECO:0000313" key="2">
    <source>
        <dbReference type="Proteomes" id="UP000092460"/>
    </source>
</evidence>
<proteinExistence type="predicted"/>
<sequence length="182" mass="20669">MNAVCCVNKDNTDTQLVYDITMIRFVQRNKFTTTADLHTQMRYLLIHVVKYLLSGRHFMTLYSRRHARRLSQSHLAYRKSLAMKPPKNVRAIEVNGSVGQVGSNCRAVAMQFAEAVYSPKVSKTLPNENLSKFLILLQCKVDVVPDKKKNRRVVHQILGQFGSSLAASFNNFSARRGSHSIL</sequence>
<organism evidence="1 2">
    <name type="scientific">Glossina palpalis gambiensis</name>
    <dbReference type="NCBI Taxonomy" id="67801"/>
    <lineage>
        <taxon>Eukaryota</taxon>
        <taxon>Metazoa</taxon>
        <taxon>Ecdysozoa</taxon>
        <taxon>Arthropoda</taxon>
        <taxon>Hexapoda</taxon>
        <taxon>Insecta</taxon>
        <taxon>Pterygota</taxon>
        <taxon>Neoptera</taxon>
        <taxon>Endopterygota</taxon>
        <taxon>Diptera</taxon>
        <taxon>Brachycera</taxon>
        <taxon>Muscomorpha</taxon>
        <taxon>Hippoboscoidea</taxon>
        <taxon>Glossinidae</taxon>
        <taxon>Glossina</taxon>
    </lineage>
</organism>
<dbReference type="EnsemblMetazoa" id="GPPI032030-RA">
    <property type="protein sequence ID" value="GPPI032030-PA"/>
    <property type="gene ID" value="GPPI032030"/>
</dbReference>
<protein>
    <submittedName>
        <fullName evidence="1">Uncharacterized protein</fullName>
    </submittedName>
</protein>
<evidence type="ECO:0000313" key="1">
    <source>
        <dbReference type="EnsemblMetazoa" id="GPPI032030-PA"/>
    </source>
</evidence>
<dbReference type="Proteomes" id="UP000092460">
    <property type="component" value="Unassembled WGS sequence"/>
</dbReference>
<reference evidence="2" key="1">
    <citation type="submission" date="2015-01" db="EMBL/GenBank/DDBJ databases">
        <authorList>
            <person name="Aksoy S."/>
            <person name="Warren W."/>
            <person name="Wilson R.K."/>
        </authorList>
    </citation>
    <scope>NUCLEOTIDE SEQUENCE [LARGE SCALE GENOMIC DNA]</scope>
    <source>
        <strain evidence="2">IAEA</strain>
    </source>
</reference>
<accession>A0A1B0BJD9</accession>
<name>A0A1B0BJD9_9MUSC</name>
<dbReference type="VEuPathDB" id="VectorBase:GPPI032030"/>
<reference evidence="1" key="2">
    <citation type="submission" date="2020-05" db="UniProtKB">
        <authorList>
            <consortium name="EnsemblMetazoa"/>
        </authorList>
    </citation>
    <scope>IDENTIFICATION</scope>
    <source>
        <strain evidence="1">IAEA</strain>
    </source>
</reference>
<dbReference type="EMBL" id="JXJN01015369">
    <property type="status" value="NOT_ANNOTATED_CDS"/>
    <property type="molecule type" value="Genomic_DNA"/>
</dbReference>
<dbReference type="AlphaFoldDB" id="A0A1B0BJD9"/>
<keyword evidence="2" id="KW-1185">Reference proteome</keyword>